<dbReference type="AlphaFoldDB" id="A0A0F7SPN0"/>
<accession>A0A0F7SPN0</accession>
<reference evidence="1" key="1">
    <citation type="submission" date="2014-08" db="EMBL/GenBank/DDBJ databases">
        <authorList>
            <person name="Sharma Rahul"/>
            <person name="Thines Marco"/>
        </authorList>
    </citation>
    <scope>NUCLEOTIDE SEQUENCE</scope>
</reference>
<evidence type="ECO:0000313" key="1">
    <source>
        <dbReference type="EMBL" id="CED82073.1"/>
    </source>
</evidence>
<organism evidence="1">
    <name type="scientific">Phaffia rhodozyma</name>
    <name type="common">Yeast</name>
    <name type="synonym">Xanthophyllomyces dendrorhous</name>
    <dbReference type="NCBI Taxonomy" id="264483"/>
    <lineage>
        <taxon>Eukaryota</taxon>
        <taxon>Fungi</taxon>
        <taxon>Dikarya</taxon>
        <taxon>Basidiomycota</taxon>
        <taxon>Agaricomycotina</taxon>
        <taxon>Tremellomycetes</taxon>
        <taxon>Cystofilobasidiales</taxon>
        <taxon>Mrakiaceae</taxon>
        <taxon>Phaffia</taxon>
    </lineage>
</organism>
<name>A0A0F7SPN0_PHARH</name>
<proteinExistence type="predicted"/>
<dbReference type="EMBL" id="LN483124">
    <property type="protein sequence ID" value="CED82073.1"/>
    <property type="molecule type" value="Genomic_DNA"/>
</dbReference>
<sequence>MLRRISVHATSIVNILTRPRSSSYLGRSVSSAILRPFVSPQQKKIWVNRLVKSNGSDRESAERELRWIGEEISRRENSQGSSSFSKDTVERMIAEREDGTPLQYVLGFVPLYFPVDCSSPFPVSM</sequence>
<protein>
    <submittedName>
        <fullName evidence="1">Uncharacterized protein</fullName>
    </submittedName>
</protein>